<evidence type="ECO:0000256" key="8">
    <source>
        <dbReference type="ARBA" id="ARBA00063081"/>
    </source>
</evidence>
<evidence type="ECO:0000256" key="2">
    <source>
        <dbReference type="ARBA" id="ARBA00022741"/>
    </source>
</evidence>
<accession>I7MA95</accession>
<evidence type="ECO:0000256" key="4">
    <source>
        <dbReference type="ARBA" id="ARBA00022840"/>
    </source>
</evidence>
<dbReference type="SUPFAM" id="SSF54495">
    <property type="entry name" value="UBC-like"/>
    <property type="match status" value="1"/>
</dbReference>
<dbReference type="PROSITE" id="PS00183">
    <property type="entry name" value="UBC_1"/>
    <property type="match status" value="1"/>
</dbReference>
<dbReference type="InterPro" id="IPR000608">
    <property type="entry name" value="UBC"/>
</dbReference>
<keyword evidence="4 15" id="KW-0067">ATP-binding</keyword>
<dbReference type="AlphaFoldDB" id="I7MA95"/>
<dbReference type="STRING" id="312017.I7MA95"/>
<dbReference type="GO" id="GO:0004842">
    <property type="term" value="F:ubiquitin-protein transferase activity"/>
    <property type="evidence" value="ECO:0007669"/>
    <property type="project" value="UniProtKB-ARBA"/>
</dbReference>
<evidence type="ECO:0000256" key="9">
    <source>
        <dbReference type="ARBA" id="ARBA00072436"/>
    </source>
</evidence>
<feature type="domain" description="UBC core" evidence="17">
    <location>
        <begin position="88"/>
        <end position="238"/>
    </location>
</feature>
<gene>
    <name evidence="18" type="ORF">TTHERM_00456960</name>
</gene>
<keyword evidence="1" id="KW-0808">Transferase</keyword>
<dbReference type="EMBL" id="GG662464">
    <property type="protein sequence ID" value="EAS03958.2"/>
    <property type="molecule type" value="Genomic_DNA"/>
</dbReference>
<dbReference type="Pfam" id="PF00179">
    <property type="entry name" value="UQ_con"/>
    <property type="match status" value="1"/>
</dbReference>
<evidence type="ECO:0000259" key="17">
    <source>
        <dbReference type="PROSITE" id="PS50127"/>
    </source>
</evidence>
<keyword evidence="19" id="KW-1185">Reference proteome</keyword>
<feature type="active site" description="Glycyl thioester intermediate" evidence="14">
    <location>
        <position position="175"/>
    </location>
</feature>
<reference evidence="19" key="1">
    <citation type="journal article" date="2006" name="PLoS Biol.">
        <title>Macronuclear genome sequence of the ciliate Tetrahymena thermophila, a model eukaryote.</title>
        <authorList>
            <person name="Eisen J.A."/>
            <person name="Coyne R.S."/>
            <person name="Wu M."/>
            <person name="Wu D."/>
            <person name="Thiagarajan M."/>
            <person name="Wortman J.R."/>
            <person name="Badger J.H."/>
            <person name="Ren Q."/>
            <person name="Amedeo P."/>
            <person name="Jones K.M."/>
            <person name="Tallon L.J."/>
            <person name="Delcher A.L."/>
            <person name="Salzberg S.L."/>
            <person name="Silva J.C."/>
            <person name="Haas B.J."/>
            <person name="Majoros W.H."/>
            <person name="Farzad M."/>
            <person name="Carlton J.M."/>
            <person name="Smith R.K. Jr."/>
            <person name="Garg J."/>
            <person name="Pearlman R.E."/>
            <person name="Karrer K.M."/>
            <person name="Sun L."/>
            <person name="Manning G."/>
            <person name="Elde N.C."/>
            <person name="Turkewitz A.P."/>
            <person name="Asai D.J."/>
            <person name="Wilkes D.E."/>
            <person name="Wang Y."/>
            <person name="Cai H."/>
            <person name="Collins K."/>
            <person name="Stewart B.A."/>
            <person name="Lee S.R."/>
            <person name="Wilamowska K."/>
            <person name="Weinberg Z."/>
            <person name="Ruzzo W.L."/>
            <person name="Wloga D."/>
            <person name="Gaertig J."/>
            <person name="Frankel J."/>
            <person name="Tsao C.-C."/>
            <person name="Gorovsky M.A."/>
            <person name="Keeling P.J."/>
            <person name="Waller R.F."/>
            <person name="Patron N.J."/>
            <person name="Cherry J.M."/>
            <person name="Stover N.A."/>
            <person name="Krieger C.J."/>
            <person name="del Toro C."/>
            <person name="Ryder H.F."/>
            <person name="Williamson S.C."/>
            <person name="Barbeau R.A."/>
            <person name="Hamilton E.P."/>
            <person name="Orias E."/>
        </authorList>
    </citation>
    <scope>NUCLEOTIDE SEQUENCE [LARGE SCALE GENOMIC DNA]</scope>
    <source>
        <strain evidence="19">SB210</strain>
    </source>
</reference>
<keyword evidence="3 15" id="KW-0833">Ubl conjugation pathway</keyword>
<dbReference type="GeneID" id="7845300"/>
<comment type="subunit">
    <text evidence="8">Interacts with MAEA and WDR26, components of the CTLH complex that contains GID4, RANBP9 and/or RANBP10, MKLN1, MAEA, RMND5A (or alternatively its paralog RMND5B), GID8, ARMC8, WDR26 and YPEL5.</text>
</comment>
<evidence type="ECO:0000256" key="6">
    <source>
        <dbReference type="ARBA" id="ARBA00022990"/>
    </source>
</evidence>
<dbReference type="GO" id="GO:0005524">
    <property type="term" value="F:ATP binding"/>
    <property type="evidence" value="ECO:0007669"/>
    <property type="project" value="UniProtKB-UniRule"/>
</dbReference>
<organism evidence="18 19">
    <name type="scientific">Tetrahymena thermophila (strain SB210)</name>
    <dbReference type="NCBI Taxonomy" id="312017"/>
    <lineage>
        <taxon>Eukaryota</taxon>
        <taxon>Sar</taxon>
        <taxon>Alveolata</taxon>
        <taxon>Ciliophora</taxon>
        <taxon>Intramacronucleata</taxon>
        <taxon>Oligohymenophorea</taxon>
        <taxon>Hymenostomatida</taxon>
        <taxon>Tetrahymenina</taxon>
        <taxon>Tetrahymenidae</taxon>
        <taxon>Tetrahymena</taxon>
    </lineage>
</organism>
<dbReference type="InterPro" id="IPR016135">
    <property type="entry name" value="UBQ-conjugating_enzyme/RWD"/>
</dbReference>
<evidence type="ECO:0000256" key="13">
    <source>
        <dbReference type="ARBA" id="ARBA00082119"/>
    </source>
</evidence>
<sequence length="397" mass="46310">MINRINKYLERRIINTDQFNIISNILEHSYQLQNKPYIAIQQKNIDQIFCSRNKIFKQVKNKTQQINLKGLNQMNSESNKQAIATDYNPKVALKRKERDIAKLLMSDFKILQNKPCKQFHELTLQFDGPKNTPYEEGSWEVYVLIPEQYPYKSPSIGFINKIFHPNIDFQSGSVCLDVINQTWSPMYELINIFDIFLPQLLTYPNPKDPLNPEAAMILIKDQNIFNQVVQDFVKKYAPKKHALLKTHSTQDQYQCSEKFLNDAKQSLENLQRSQSQSQNDTMSSSTSSQTKLTSTNTSNDQQTKFINNINTINHKELSFQKNNSLNQVQNVKQKYYDEEEEEKQNNVYKGEAADKEQIEEEEEELYCGSVQQLSEISQTSCSELSQSEIDKECVQEY</sequence>
<evidence type="ECO:0000256" key="1">
    <source>
        <dbReference type="ARBA" id="ARBA00022679"/>
    </source>
</evidence>
<feature type="region of interest" description="Disordered" evidence="16">
    <location>
        <begin position="268"/>
        <end position="302"/>
    </location>
</feature>
<dbReference type="CDD" id="cd23797">
    <property type="entry name" value="UBCc_UBE2H"/>
    <property type="match status" value="1"/>
</dbReference>
<evidence type="ECO:0000256" key="7">
    <source>
        <dbReference type="ARBA" id="ARBA00060202"/>
    </source>
</evidence>
<keyword evidence="2 15" id="KW-0547">Nucleotide-binding</keyword>
<dbReference type="InParanoid" id="I7MA95"/>
<dbReference type="InterPro" id="IPR023313">
    <property type="entry name" value="UBQ-conjugating_AS"/>
</dbReference>
<dbReference type="eggNOG" id="KOG0416">
    <property type="taxonomic scope" value="Eukaryota"/>
</dbReference>
<dbReference type="PANTHER" id="PTHR24068">
    <property type="entry name" value="UBIQUITIN-CONJUGATING ENZYME E2"/>
    <property type="match status" value="1"/>
</dbReference>
<dbReference type="SMART" id="SM00212">
    <property type="entry name" value="UBCc"/>
    <property type="match status" value="1"/>
</dbReference>
<evidence type="ECO:0000313" key="18">
    <source>
        <dbReference type="EMBL" id="EAS03958.2"/>
    </source>
</evidence>
<dbReference type="Gene3D" id="3.10.110.10">
    <property type="entry name" value="Ubiquitin Conjugating Enzyme"/>
    <property type="match status" value="1"/>
</dbReference>
<dbReference type="FunFam" id="3.10.110.10:FF:000078">
    <property type="entry name" value="ubiquitin-conjugating enzyme E2 H isoform X2"/>
    <property type="match status" value="1"/>
</dbReference>
<keyword evidence="6" id="KW-0007">Acetylation</keyword>
<evidence type="ECO:0000256" key="3">
    <source>
        <dbReference type="ARBA" id="ARBA00022786"/>
    </source>
</evidence>
<evidence type="ECO:0000313" key="19">
    <source>
        <dbReference type="Proteomes" id="UP000009168"/>
    </source>
</evidence>
<evidence type="ECO:0000256" key="14">
    <source>
        <dbReference type="PROSITE-ProRule" id="PRU10133"/>
    </source>
</evidence>
<dbReference type="RefSeq" id="XP_001024203.2">
    <property type="nucleotide sequence ID" value="XM_001024203.2"/>
</dbReference>
<protein>
    <recommendedName>
        <fullName evidence="9">Ubiquitin-conjugating enzyme E2 H</fullName>
    </recommendedName>
    <alternativeName>
        <fullName evidence="12">(E3-independent) E2 ubiquitin-conjugating enzyme H</fullName>
    </alternativeName>
    <alternativeName>
        <fullName evidence="10">E2 ubiquitin-conjugating enzyme H</fullName>
    </alternativeName>
    <alternativeName>
        <fullName evidence="13">Ubiquitin carrier protein H</fullName>
    </alternativeName>
    <alternativeName>
        <fullName evidence="11">Ubiquitin-protein ligase H</fullName>
    </alternativeName>
</protein>
<evidence type="ECO:0000256" key="12">
    <source>
        <dbReference type="ARBA" id="ARBA00078369"/>
    </source>
</evidence>
<comment type="function">
    <text evidence="7">Accepts ubiquitin from the E1 complex and catalyzes its covalent attachment to other proteins. E2 ubiquitin conjugating enzyme that transfers ubiquitin to MAEA, a core component of the CTLH E3 ubiquitin-protein ligase complex. In vitro catalyzes 'Lys-11'- and 'Lys-48'-linked polyubiquitination. Capable, in vitro, to ubiquitinate histone H2A.</text>
</comment>
<keyword evidence="5" id="KW-0832">Ubl conjugation</keyword>
<feature type="region of interest" description="Disordered" evidence="16">
    <location>
        <begin position="336"/>
        <end position="363"/>
    </location>
</feature>
<evidence type="ECO:0000256" key="11">
    <source>
        <dbReference type="ARBA" id="ARBA00077502"/>
    </source>
</evidence>
<evidence type="ECO:0000256" key="5">
    <source>
        <dbReference type="ARBA" id="ARBA00022843"/>
    </source>
</evidence>
<evidence type="ECO:0000256" key="15">
    <source>
        <dbReference type="RuleBase" id="RU362109"/>
    </source>
</evidence>
<comment type="similarity">
    <text evidence="15">Belongs to the ubiquitin-conjugating enzyme family.</text>
</comment>
<dbReference type="KEGG" id="tet:TTHERM_00456960"/>
<dbReference type="PROSITE" id="PS50127">
    <property type="entry name" value="UBC_2"/>
    <property type="match status" value="1"/>
</dbReference>
<evidence type="ECO:0000256" key="16">
    <source>
        <dbReference type="SAM" id="MobiDB-lite"/>
    </source>
</evidence>
<name>I7MA95_TETTS</name>
<dbReference type="Proteomes" id="UP000009168">
    <property type="component" value="Unassembled WGS sequence"/>
</dbReference>
<feature type="compositionally biased region" description="Low complexity" evidence="16">
    <location>
        <begin position="273"/>
        <end position="299"/>
    </location>
</feature>
<dbReference type="OrthoDB" id="269518at2759"/>
<proteinExistence type="inferred from homology"/>
<evidence type="ECO:0000256" key="10">
    <source>
        <dbReference type="ARBA" id="ARBA00076312"/>
    </source>
</evidence>